<sequence length="76" mass="8811">MNFKTLLILGGLEFAFLVAILLNALAFIDVSWFWLFAPLWFPVLAILLLVFHLFFYLATVAVIRVFVNRLKSYSNQ</sequence>
<evidence type="ECO:0000313" key="3">
    <source>
        <dbReference type="Proteomes" id="UP000274271"/>
    </source>
</evidence>
<feature type="transmembrane region" description="Helical" evidence="1">
    <location>
        <begin position="40"/>
        <end position="67"/>
    </location>
</feature>
<comment type="caution">
    <text evidence="2">The sequence shown here is derived from an EMBL/GenBank/DDBJ whole genome shotgun (WGS) entry which is preliminary data.</text>
</comment>
<protein>
    <submittedName>
        <fullName evidence="2">Uncharacterized protein</fullName>
    </submittedName>
</protein>
<dbReference type="RefSeq" id="WP_124907699.1">
    <property type="nucleotide sequence ID" value="NZ_RQJP01000003.1"/>
</dbReference>
<dbReference type="Proteomes" id="UP000274271">
    <property type="component" value="Unassembled WGS sequence"/>
</dbReference>
<dbReference type="EMBL" id="RQJP01000003">
    <property type="protein sequence ID" value="RRB13802.1"/>
    <property type="molecule type" value="Genomic_DNA"/>
</dbReference>
<keyword evidence="1" id="KW-1133">Transmembrane helix</keyword>
<organism evidence="2 3">
    <name type="scientific">Larkinella knui</name>
    <dbReference type="NCBI Taxonomy" id="2025310"/>
    <lineage>
        <taxon>Bacteria</taxon>
        <taxon>Pseudomonadati</taxon>
        <taxon>Bacteroidota</taxon>
        <taxon>Cytophagia</taxon>
        <taxon>Cytophagales</taxon>
        <taxon>Spirosomataceae</taxon>
        <taxon>Larkinella</taxon>
    </lineage>
</organism>
<keyword evidence="1" id="KW-0472">Membrane</keyword>
<evidence type="ECO:0000256" key="1">
    <source>
        <dbReference type="SAM" id="Phobius"/>
    </source>
</evidence>
<proteinExistence type="predicted"/>
<keyword evidence="3" id="KW-1185">Reference proteome</keyword>
<gene>
    <name evidence="2" type="ORF">EHT87_16215</name>
</gene>
<dbReference type="AlphaFoldDB" id="A0A3P1CKE1"/>
<dbReference type="OrthoDB" id="9883427at2"/>
<feature type="transmembrane region" description="Helical" evidence="1">
    <location>
        <begin position="7"/>
        <end position="28"/>
    </location>
</feature>
<name>A0A3P1CKE1_9BACT</name>
<reference evidence="2 3" key="1">
    <citation type="submission" date="2018-11" db="EMBL/GenBank/DDBJ databases">
        <authorList>
            <person name="Zhou Z."/>
            <person name="Wang G."/>
        </authorList>
    </citation>
    <scope>NUCLEOTIDE SEQUENCE [LARGE SCALE GENOMIC DNA]</scope>
    <source>
        <strain evidence="2 3">KCTC42998</strain>
    </source>
</reference>
<keyword evidence="1" id="KW-0812">Transmembrane</keyword>
<evidence type="ECO:0000313" key="2">
    <source>
        <dbReference type="EMBL" id="RRB13802.1"/>
    </source>
</evidence>
<accession>A0A3P1CKE1</accession>